<sequence>MCFTVLYVSREKEIIYTIAGENGGITFMFITGFVRVFILDSEEREINR</sequence>
<dbReference type="Proteomes" id="UP000198534">
    <property type="component" value="Unassembled WGS sequence"/>
</dbReference>
<keyword evidence="1" id="KW-0812">Transmembrane</keyword>
<gene>
    <name evidence="2" type="ORF">SAMN05444487_10279</name>
</gene>
<keyword evidence="1" id="KW-0472">Membrane</keyword>
<protein>
    <submittedName>
        <fullName evidence="2">Uncharacterized protein</fullName>
    </submittedName>
</protein>
<dbReference type="EMBL" id="FNNQ01000002">
    <property type="protein sequence ID" value="SDW25732.1"/>
    <property type="molecule type" value="Genomic_DNA"/>
</dbReference>
<reference evidence="2 3" key="1">
    <citation type="submission" date="2016-10" db="EMBL/GenBank/DDBJ databases">
        <authorList>
            <person name="de Groot N.N."/>
        </authorList>
    </citation>
    <scope>NUCLEOTIDE SEQUENCE [LARGE SCALE GENOMIC DNA]</scope>
    <source>
        <strain evidence="2 3">DSM 45610</strain>
    </source>
</reference>
<evidence type="ECO:0000256" key="1">
    <source>
        <dbReference type="SAM" id="Phobius"/>
    </source>
</evidence>
<name>A0A1H2S208_9BACL</name>
<evidence type="ECO:0000313" key="2">
    <source>
        <dbReference type="EMBL" id="SDW25732.1"/>
    </source>
</evidence>
<accession>A0A1H2S208</accession>
<dbReference type="AlphaFoldDB" id="A0A1H2S208"/>
<organism evidence="2 3">
    <name type="scientific">Marininema mesophilum</name>
    <dbReference type="NCBI Taxonomy" id="1048340"/>
    <lineage>
        <taxon>Bacteria</taxon>
        <taxon>Bacillati</taxon>
        <taxon>Bacillota</taxon>
        <taxon>Bacilli</taxon>
        <taxon>Bacillales</taxon>
        <taxon>Thermoactinomycetaceae</taxon>
        <taxon>Marininema</taxon>
    </lineage>
</organism>
<feature type="transmembrane region" description="Helical" evidence="1">
    <location>
        <begin position="14"/>
        <end position="38"/>
    </location>
</feature>
<proteinExistence type="predicted"/>
<keyword evidence="3" id="KW-1185">Reference proteome</keyword>
<evidence type="ECO:0000313" key="3">
    <source>
        <dbReference type="Proteomes" id="UP000198534"/>
    </source>
</evidence>
<keyword evidence="1" id="KW-1133">Transmembrane helix</keyword>